<proteinExistence type="inferred from homology"/>
<dbReference type="PANTHER" id="PTHR46083:SF1">
    <property type="entry name" value="GLYCOGEN SYNTHASE 2-RELATED"/>
    <property type="match status" value="1"/>
</dbReference>
<evidence type="ECO:0000256" key="5">
    <source>
        <dbReference type="ARBA" id="ARBA00022679"/>
    </source>
</evidence>
<gene>
    <name evidence="8" type="primary">glgA</name>
    <name evidence="8" type="ORF">DF3PB_430008</name>
</gene>
<dbReference type="SUPFAM" id="SSF53756">
    <property type="entry name" value="UDP-Glycosyltransferase/glycogen phosphorylase"/>
    <property type="match status" value="1"/>
</dbReference>
<dbReference type="GO" id="GO:0009011">
    <property type="term" value="F:alpha-1,4-glucan glucosyltransferase (ADP-glucose donor) activity"/>
    <property type="evidence" value="ECO:0007669"/>
    <property type="project" value="UniProtKB-EC"/>
</dbReference>
<protein>
    <recommendedName>
        <fullName evidence="3">starch synthase</fullName>
        <ecNumber evidence="3">2.4.1.21</ecNumber>
    </recommendedName>
</protein>
<comment type="catalytic activity">
    <reaction evidence="1">
        <text>[(1-&gt;4)-alpha-D-glucosyl](n) + ADP-alpha-D-glucose = [(1-&gt;4)-alpha-D-glucosyl](n+1) + ADP + H(+)</text>
        <dbReference type="Rhea" id="RHEA:18189"/>
        <dbReference type="Rhea" id="RHEA-COMP:9584"/>
        <dbReference type="Rhea" id="RHEA-COMP:9587"/>
        <dbReference type="ChEBI" id="CHEBI:15378"/>
        <dbReference type="ChEBI" id="CHEBI:15444"/>
        <dbReference type="ChEBI" id="CHEBI:57498"/>
        <dbReference type="ChEBI" id="CHEBI:456216"/>
        <dbReference type="EC" id="2.4.1.21"/>
    </reaction>
</comment>
<dbReference type="Pfam" id="PF08323">
    <property type="entry name" value="Glyco_transf_5"/>
    <property type="match status" value="1"/>
</dbReference>
<feature type="domain" description="Glycosyl transferase family 1" evidence="6">
    <location>
        <begin position="296"/>
        <end position="419"/>
    </location>
</feature>
<dbReference type="NCBIfam" id="TIGR02095">
    <property type="entry name" value="glgA"/>
    <property type="match status" value="1"/>
</dbReference>
<dbReference type="GO" id="GO:0004373">
    <property type="term" value="F:alpha-1,4-glucan glucosyltransferase (UDP-glucose donor) activity"/>
    <property type="evidence" value="ECO:0007669"/>
    <property type="project" value="InterPro"/>
</dbReference>
<dbReference type="HAMAP" id="MF_00484">
    <property type="entry name" value="Glycogen_synth"/>
    <property type="match status" value="1"/>
</dbReference>
<name>A0A380TG37_9ZZZZ</name>
<dbReference type="InterPro" id="IPR011835">
    <property type="entry name" value="GS/SS"/>
</dbReference>
<evidence type="ECO:0000259" key="6">
    <source>
        <dbReference type="Pfam" id="PF00534"/>
    </source>
</evidence>
<sequence length="490" mass="56432">MFIVMVSSELAPVAKVGGLADVVFGLSRELEIRGHAVEIVLPKYDCMWYDEIWGLHKIADNLSVPWHGSSVNCSVWFGFVHGRKCFFIEPHSQDNFFQRGSFYGFHDDPMRFAFFSKATMEFMLKFDKRPDIIHCHDWQTGLVPVLLYEIYARLGMDRQRVVYTIHNFKHQGVTGEAVLWGTGLCRPEYFFHYDRLLDNFNHTAINLMKGGIVYSNYVVTVSPHHSWEARFTDQGYGLGQTLAIHHYKFGGILNGVDYDLWNPETDRFIPSHFNVWNVEGKYANKDALRERLWLRKEFKPIVAYVGRLDAQKGVHLIQHALFHALEKGAQFVLLGTGGDRGINNHFWHLKHYLNENADCHLEIGFNEQLAHLIYAGSDLMIVPSLFEPCGLTQMLAMRYGSVPVVRAVGGLVDTVFDRDHSDKPPELRCGYVFHDADFPAIESALSRSIGLWYNYPKEFRRLVTNAMAMDYSWAQSGTHYLNVYEQVRCK</sequence>
<evidence type="ECO:0000256" key="3">
    <source>
        <dbReference type="ARBA" id="ARBA00012588"/>
    </source>
</evidence>
<dbReference type="InterPro" id="IPR001296">
    <property type="entry name" value="Glyco_trans_1"/>
</dbReference>
<evidence type="ECO:0000256" key="1">
    <source>
        <dbReference type="ARBA" id="ARBA00001478"/>
    </source>
</evidence>
<evidence type="ECO:0000259" key="7">
    <source>
        <dbReference type="Pfam" id="PF08323"/>
    </source>
</evidence>
<dbReference type="Gene3D" id="3.40.50.2000">
    <property type="entry name" value="Glycogen Phosphorylase B"/>
    <property type="match status" value="2"/>
</dbReference>
<reference evidence="8" key="1">
    <citation type="submission" date="2018-07" db="EMBL/GenBank/DDBJ databases">
        <authorList>
            <person name="Quirk P.G."/>
            <person name="Krulwich T.A."/>
        </authorList>
    </citation>
    <scope>NUCLEOTIDE SEQUENCE</scope>
</reference>
<dbReference type="NCBIfam" id="NF001905">
    <property type="entry name" value="PRK00654.2-4"/>
    <property type="match status" value="1"/>
</dbReference>
<evidence type="ECO:0000256" key="2">
    <source>
        <dbReference type="ARBA" id="ARBA00010281"/>
    </source>
</evidence>
<dbReference type="EMBL" id="UIDG01000368">
    <property type="protein sequence ID" value="SUS07410.1"/>
    <property type="molecule type" value="Genomic_DNA"/>
</dbReference>
<dbReference type="InterPro" id="IPR013534">
    <property type="entry name" value="Starch_synth_cat_dom"/>
</dbReference>
<dbReference type="AlphaFoldDB" id="A0A380TG37"/>
<dbReference type="CDD" id="cd03791">
    <property type="entry name" value="GT5_Glycogen_synthase_DULL1-like"/>
    <property type="match status" value="1"/>
</dbReference>
<dbReference type="EC" id="2.4.1.21" evidence="3"/>
<evidence type="ECO:0000256" key="4">
    <source>
        <dbReference type="ARBA" id="ARBA00022676"/>
    </source>
</evidence>
<feature type="domain" description="Starch synthase catalytic" evidence="7">
    <location>
        <begin position="3"/>
        <end position="242"/>
    </location>
</feature>
<accession>A0A380TG37</accession>
<organism evidence="8">
    <name type="scientific">metagenome</name>
    <dbReference type="NCBI Taxonomy" id="256318"/>
    <lineage>
        <taxon>unclassified sequences</taxon>
        <taxon>metagenomes</taxon>
    </lineage>
</organism>
<evidence type="ECO:0000313" key="8">
    <source>
        <dbReference type="EMBL" id="SUS07410.1"/>
    </source>
</evidence>
<dbReference type="PANTHER" id="PTHR46083">
    <property type="match status" value="1"/>
</dbReference>
<keyword evidence="4 8" id="KW-0328">Glycosyltransferase</keyword>
<comment type="similarity">
    <text evidence="2">Belongs to the glycosyltransferase 1 family. Bacterial/plant glycogen synthase subfamily.</text>
</comment>
<dbReference type="Pfam" id="PF00534">
    <property type="entry name" value="Glycos_transf_1"/>
    <property type="match status" value="1"/>
</dbReference>
<keyword evidence="5 8" id="KW-0808">Transferase</keyword>